<dbReference type="PIRSF" id="PIRSF003107">
    <property type="entry name" value="PhoU"/>
    <property type="match status" value="1"/>
</dbReference>
<evidence type="ECO:0000259" key="9">
    <source>
        <dbReference type="Pfam" id="PF01895"/>
    </source>
</evidence>
<evidence type="ECO:0000256" key="3">
    <source>
        <dbReference type="ARBA" id="ARBA00011738"/>
    </source>
</evidence>
<protein>
    <recommendedName>
        <fullName evidence="8">Phosphate-specific transport system accessory protein PhoU</fullName>
    </recommendedName>
</protein>
<dbReference type="PANTHER" id="PTHR42930:SF3">
    <property type="entry name" value="PHOSPHATE-SPECIFIC TRANSPORT SYSTEM ACCESSORY PROTEIN PHOU"/>
    <property type="match status" value="1"/>
</dbReference>
<dbReference type="Proteomes" id="UP000214646">
    <property type="component" value="Unassembled WGS sequence"/>
</dbReference>
<dbReference type="InterPro" id="IPR038078">
    <property type="entry name" value="PhoU-like_sf"/>
</dbReference>
<comment type="function">
    <text evidence="7 8">Plays a role in the regulation of phosphate uptake.</text>
</comment>
<accession>A0A225D8T2</accession>
<evidence type="ECO:0000256" key="2">
    <source>
        <dbReference type="ARBA" id="ARBA00008107"/>
    </source>
</evidence>
<sequence>MAKHLARDLEALQRQLLGMASRVEESVYHATKALETRDVRLAREVIAGDVAVDALENEILEDCLKILALNQPVAVDLRKTAAALSIATNLERIGDLAVEIAERVVALVGTPGLEAPGAIRGLADVVASMVRQAIDAFVSLDIRQAERVIRLDDEADRLHAEVIDELVGKMKRDPEVVEAGVSMFSAARHLERIGDHATNIAEDVVYLIEGEIVRHRPKSSPRGG</sequence>
<dbReference type="AlphaFoldDB" id="A0A225D8T2"/>
<keyword evidence="11" id="KW-1185">Reference proteome</keyword>
<evidence type="ECO:0000256" key="5">
    <source>
        <dbReference type="ARBA" id="ARBA00022490"/>
    </source>
</evidence>
<dbReference type="EMBL" id="NIDE01000014">
    <property type="protein sequence ID" value="OWK38020.1"/>
    <property type="molecule type" value="Genomic_DNA"/>
</dbReference>
<evidence type="ECO:0000256" key="4">
    <source>
        <dbReference type="ARBA" id="ARBA00022448"/>
    </source>
</evidence>
<reference evidence="11" key="1">
    <citation type="submission" date="2017-06" db="EMBL/GenBank/DDBJ databases">
        <title>Genome analysis of Fimbriiglobus ruber SP5, the first member of the order Planctomycetales with confirmed chitinolytic capability.</title>
        <authorList>
            <person name="Ravin N.V."/>
            <person name="Rakitin A.L."/>
            <person name="Ivanova A.A."/>
            <person name="Beletsky A.V."/>
            <person name="Kulichevskaya I.S."/>
            <person name="Mardanov A.V."/>
            <person name="Dedysh S.N."/>
        </authorList>
    </citation>
    <scope>NUCLEOTIDE SEQUENCE [LARGE SCALE GENOMIC DNA]</scope>
    <source>
        <strain evidence="11">SP5</strain>
    </source>
</reference>
<dbReference type="GO" id="GO:0030643">
    <property type="term" value="P:intracellular phosphate ion homeostasis"/>
    <property type="evidence" value="ECO:0007669"/>
    <property type="project" value="InterPro"/>
</dbReference>
<evidence type="ECO:0000313" key="10">
    <source>
        <dbReference type="EMBL" id="OWK38020.1"/>
    </source>
</evidence>
<proteinExistence type="inferred from homology"/>
<dbReference type="InterPro" id="IPR026022">
    <property type="entry name" value="PhoU_dom"/>
</dbReference>
<dbReference type="GO" id="GO:0005737">
    <property type="term" value="C:cytoplasm"/>
    <property type="evidence" value="ECO:0007669"/>
    <property type="project" value="UniProtKB-SubCell"/>
</dbReference>
<dbReference type="RefSeq" id="WP_088258497.1">
    <property type="nucleotide sequence ID" value="NZ_NIDE01000014.1"/>
</dbReference>
<dbReference type="NCBIfam" id="TIGR02135">
    <property type="entry name" value="phoU_full"/>
    <property type="match status" value="1"/>
</dbReference>
<dbReference type="OrthoDB" id="9814256at2"/>
<evidence type="ECO:0000256" key="8">
    <source>
        <dbReference type="PIRNR" id="PIRNR003107"/>
    </source>
</evidence>
<dbReference type="GO" id="GO:0045936">
    <property type="term" value="P:negative regulation of phosphate metabolic process"/>
    <property type="evidence" value="ECO:0007669"/>
    <property type="project" value="InterPro"/>
</dbReference>
<evidence type="ECO:0000256" key="6">
    <source>
        <dbReference type="ARBA" id="ARBA00022592"/>
    </source>
</evidence>
<name>A0A225D8T2_9BACT</name>
<dbReference type="FunFam" id="1.20.58.220:FF:000004">
    <property type="entry name" value="Phosphate-specific transport system accessory protein PhoU"/>
    <property type="match status" value="1"/>
</dbReference>
<dbReference type="SUPFAM" id="SSF109755">
    <property type="entry name" value="PhoU-like"/>
    <property type="match status" value="1"/>
</dbReference>
<feature type="domain" description="PhoU" evidence="9">
    <location>
        <begin position="17"/>
        <end position="104"/>
    </location>
</feature>
<comment type="subcellular location">
    <subcellularLocation>
        <location evidence="1 8">Cytoplasm</location>
    </subcellularLocation>
</comment>
<evidence type="ECO:0000313" key="11">
    <source>
        <dbReference type="Proteomes" id="UP000214646"/>
    </source>
</evidence>
<keyword evidence="4 8" id="KW-0813">Transport</keyword>
<evidence type="ECO:0000256" key="7">
    <source>
        <dbReference type="ARBA" id="ARBA00056181"/>
    </source>
</evidence>
<dbReference type="PANTHER" id="PTHR42930">
    <property type="entry name" value="PHOSPHATE-SPECIFIC TRANSPORT SYSTEM ACCESSORY PROTEIN PHOU"/>
    <property type="match status" value="1"/>
</dbReference>
<dbReference type="GO" id="GO:0006817">
    <property type="term" value="P:phosphate ion transport"/>
    <property type="evidence" value="ECO:0007669"/>
    <property type="project" value="UniProtKB-KW"/>
</dbReference>
<organism evidence="10 11">
    <name type="scientific">Fimbriiglobus ruber</name>
    <dbReference type="NCBI Taxonomy" id="1908690"/>
    <lineage>
        <taxon>Bacteria</taxon>
        <taxon>Pseudomonadati</taxon>
        <taxon>Planctomycetota</taxon>
        <taxon>Planctomycetia</taxon>
        <taxon>Gemmatales</taxon>
        <taxon>Gemmataceae</taxon>
        <taxon>Fimbriiglobus</taxon>
    </lineage>
</organism>
<comment type="similarity">
    <text evidence="2 8">Belongs to the PhoU family.</text>
</comment>
<feature type="domain" description="PhoU" evidence="9">
    <location>
        <begin position="119"/>
        <end position="204"/>
    </location>
</feature>
<gene>
    <name evidence="10" type="ORF">FRUB_07140</name>
</gene>
<dbReference type="InterPro" id="IPR028366">
    <property type="entry name" value="PhoU"/>
</dbReference>
<keyword evidence="5 8" id="KW-0963">Cytoplasm</keyword>
<evidence type="ECO:0000256" key="1">
    <source>
        <dbReference type="ARBA" id="ARBA00004496"/>
    </source>
</evidence>
<dbReference type="Pfam" id="PF01895">
    <property type="entry name" value="PhoU"/>
    <property type="match status" value="2"/>
</dbReference>
<keyword evidence="6 8" id="KW-0592">Phosphate transport</keyword>
<comment type="caution">
    <text evidence="10">The sequence shown here is derived from an EMBL/GenBank/DDBJ whole genome shotgun (WGS) entry which is preliminary data.</text>
</comment>
<comment type="subunit">
    <text evidence="3 8">Homodimer.</text>
</comment>
<dbReference type="Gene3D" id="1.20.58.220">
    <property type="entry name" value="Phosphate transport system protein phou homolog 2, domain 2"/>
    <property type="match status" value="1"/>
</dbReference>